<evidence type="ECO:0000256" key="2">
    <source>
        <dbReference type="ARBA" id="ARBA00008142"/>
    </source>
</evidence>
<dbReference type="InterPro" id="IPR036850">
    <property type="entry name" value="NDK-like_dom_sf"/>
</dbReference>
<dbReference type="CDD" id="cd04413">
    <property type="entry name" value="NDPk_I"/>
    <property type="match status" value="1"/>
</dbReference>
<evidence type="ECO:0000256" key="9">
    <source>
        <dbReference type="ARBA" id="ARBA00022840"/>
    </source>
</evidence>
<evidence type="ECO:0000313" key="13">
    <source>
        <dbReference type="EMBL" id="SVB62138.1"/>
    </source>
</evidence>
<evidence type="ECO:0000256" key="4">
    <source>
        <dbReference type="ARBA" id="ARBA00017632"/>
    </source>
</evidence>
<dbReference type="NCBIfam" id="NF001908">
    <property type="entry name" value="PRK00668.1"/>
    <property type="match status" value="1"/>
</dbReference>
<dbReference type="InterPro" id="IPR001564">
    <property type="entry name" value="Nucleoside_diP_kinase"/>
</dbReference>
<dbReference type="AlphaFoldDB" id="A0A382FGB9"/>
<proteinExistence type="inferred from homology"/>
<evidence type="ECO:0000256" key="7">
    <source>
        <dbReference type="ARBA" id="ARBA00022741"/>
    </source>
</evidence>
<accession>A0A382FGB9</accession>
<evidence type="ECO:0000256" key="1">
    <source>
        <dbReference type="ARBA" id="ARBA00001946"/>
    </source>
</evidence>
<dbReference type="PRINTS" id="PR01243">
    <property type="entry name" value="NUCDPKINASE"/>
</dbReference>
<protein>
    <recommendedName>
        <fullName evidence="4">Nucleoside diphosphate kinase</fullName>
        <ecNumber evidence="3">2.7.4.6</ecNumber>
    </recommendedName>
</protein>
<sequence length="133" mass="14752">MIGDIISRLERRGLKLVGMKLLHINKAQAHRHYEAHTDKPFFPGLVQFITSSPVVALAIQGNNSIQIVRKTMGATDPKAADPGTIRGDMGLDIGRNLVHGSDSPEAAARELFLFFSETEVIEWNRSAEDWITE</sequence>
<dbReference type="PROSITE" id="PS51374">
    <property type="entry name" value="NDPK_LIKE"/>
    <property type="match status" value="1"/>
</dbReference>
<dbReference type="GO" id="GO:0004550">
    <property type="term" value="F:nucleoside diphosphate kinase activity"/>
    <property type="evidence" value="ECO:0007669"/>
    <property type="project" value="UniProtKB-EC"/>
</dbReference>
<evidence type="ECO:0000256" key="8">
    <source>
        <dbReference type="ARBA" id="ARBA00022777"/>
    </source>
</evidence>
<gene>
    <name evidence="13" type="ORF">METZ01_LOCUS214992</name>
</gene>
<dbReference type="PANTHER" id="PTHR11349">
    <property type="entry name" value="NUCLEOSIDE DIPHOSPHATE KINASE"/>
    <property type="match status" value="1"/>
</dbReference>
<keyword evidence="9" id="KW-0067">ATP-binding</keyword>
<reference evidence="13" key="1">
    <citation type="submission" date="2018-05" db="EMBL/GenBank/DDBJ databases">
        <authorList>
            <person name="Lanie J.A."/>
            <person name="Ng W.-L."/>
            <person name="Kazmierczak K.M."/>
            <person name="Andrzejewski T.M."/>
            <person name="Davidsen T.M."/>
            <person name="Wayne K.J."/>
            <person name="Tettelin H."/>
            <person name="Glass J.I."/>
            <person name="Rusch D."/>
            <person name="Podicherti R."/>
            <person name="Tsui H.-C.T."/>
            <person name="Winkler M.E."/>
        </authorList>
    </citation>
    <scope>NUCLEOTIDE SEQUENCE</scope>
</reference>
<dbReference type="PROSITE" id="PS00469">
    <property type="entry name" value="NDPK"/>
    <property type="match status" value="1"/>
</dbReference>
<dbReference type="EC" id="2.7.4.6" evidence="3"/>
<name>A0A382FGB9_9ZZZZ</name>
<comment type="similarity">
    <text evidence="2">Belongs to the NDK family.</text>
</comment>
<comment type="cofactor">
    <cofactor evidence="1">
        <name>Mg(2+)</name>
        <dbReference type="ChEBI" id="CHEBI:18420"/>
    </cofactor>
</comment>
<evidence type="ECO:0000256" key="5">
    <source>
        <dbReference type="ARBA" id="ARBA00022679"/>
    </source>
</evidence>
<dbReference type="SUPFAM" id="SSF54919">
    <property type="entry name" value="Nucleoside diphosphate kinase, NDK"/>
    <property type="match status" value="1"/>
</dbReference>
<keyword evidence="6" id="KW-0479">Metal-binding</keyword>
<keyword evidence="8" id="KW-0418">Kinase</keyword>
<organism evidence="13">
    <name type="scientific">marine metagenome</name>
    <dbReference type="NCBI Taxonomy" id="408172"/>
    <lineage>
        <taxon>unclassified sequences</taxon>
        <taxon>metagenomes</taxon>
        <taxon>ecological metagenomes</taxon>
    </lineage>
</organism>
<dbReference type="GO" id="GO:0006183">
    <property type="term" value="P:GTP biosynthetic process"/>
    <property type="evidence" value="ECO:0007669"/>
    <property type="project" value="InterPro"/>
</dbReference>
<evidence type="ECO:0000256" key="11">
    <source>
        <dbReference type="ARBA" id="ARBA00023080"/>
    </source>
</evidence>
<dbReference type="InterPro" id="IPR034907">
    <property type="entry name" value="NDK-like_dom"/>
</dbReference>
<dbReference type="SMART" id="SM00562">
    <property type="entry name" value="NDK"/>
    <property type="match status" value="1"/>
</dbReference>
<evidence type="ECO:0000256" key="6">
    <source>
        <dbReference type="ARBA" id="ARBA00022723"/>
    </source>
</evidence>
<dbReference type="FunFam" id="3.30.70.141:FF:000003">
    <property type="entry name" value="Nucleoside diphosphate kinase"/>
    <property type="match status" value="1"/>
</dbReference>
<keyword evidence="7" id="KW-0547">Nucleotide-binding</keyword>
<dbReference type="GO" id="GO:0046872">
    <property type="term" value="F:metal ion binding"/>
    <property type="evidence" value="ECO:0007669"/>
    <property type="project" value="UniProtKB-KW"/>
</dbReference>
<dbReference type="GO" id="GO:0006241">
    <property type="term" value="P:CTP biosynthetic process"/>
    <property type="evidence" value="ECO:0007669"/>
    <property type="project" value="InterPro"/>
</dbReference>
<evidence type="ECO:0000256" key="3">
    <source>
        <dbReference type="ARBA" id="ARBA00012966"/>
    </source>
</evidence>
<feature type="domain" description="Nucleoside diphosphate kinase-like" evidence="12">
    <location>
        <begin position="1"/>
        <end position="122"/>
    </location>
</feature>
<evidence type="ECO:0000259" key="12">
    <source>
        <dbReference type="SMART" id="SM00562"/>
    </source>
</evidence>
<keyword evidence="5" id="KW-0808">Transferase</keyword>
<evidence type="ECO:0000256" key="10">
    <source>
        <dbReference type="ARBA" id="ARBA00022842"/>
    </source>
</evidence>
<dbReference type="EMBL" id="UINC01049860">
    <property type="protein sequence ID" value="SVB62138.1"/>
    <property type="molecule type" value="Genomic_DNA"/>
</dbReference>
<dbReference type="Gene3D" id="3.30.70.141">
    <property type="entry name" value="Nucleoside diphosphate kinase-like domain"/>
    <property type="match status" value="1"/>
</dbReference>
<dbReference type="GO" id="GO:0006228">
    <property type="term" value="P:UTP biosynthetic process"/>
    <property type="evidence" value="ECO:0007669"/>
    <property type="project" value="InterPro"/>
</dbReference>
<keyword evidence="11" id="KW-0546">Nucleotide metabolism</keyword>
<dbReference type="GO" id="GO:0005524">
    <property type="term" value="F:ATP binding"/>
    <property type="evidence" value="ECO:0007669"/>
    <property type="project" value="UniProtKB-KW"/>
</dbReference>
<keyword evidence="10" id="KW-0460">Magnesium</keyword>
<dbReference type="Pfam" id="PF00334">
    <property type="entry name" value="NDK"/>
    <property type="match status" value="1"/>
</dbReference>
<dbReference type="InterPro" id="IPR023005">
    <property type="entry name" value="Nucleoside_diP_kinase_AS"/>
</dbReference>